<dbReference type="PANTHER" id="PTHR41930:SF1">
    <property type="entry name" value="DEPHOSPHO-COA KINASE"/>
    <property type="match status" value="1"/>
</dbReference>
<dbReference type="Pfam" id="PF05066">
    <property type="entry name" value="HARE-HTH"/>
    <property type="match status" value="1"/>
</dbReference>
<dbReference type="SUPFAM" id="SSF52540">
    <property type="entry name" value="P-loop containing nucleoside triphosphate hydrolases"/>
    <property type="match status" value="1"/>
</dbReference>
<gene>
    <name evidence="4" type="ORF">SAMN02927923_01226</name>
</gene>
<protein>
    <submittedName>
        <fullName evidence="4">Predicted phosphoesterase, NUDIX family</fullName>
    </submittedName>
</protein>
<dbReference type="Gene3D" id="3.90.79.10">
    <property type="entry name" value="Nucleoside Triphosphate Pyrophosphohydrolase"/>
    <property type="match status" value="1"/>
</dbReference>
<evidence type="ECO:0000313" key="4">
    <source>
        <dbReference type="EMBL" id="SCY34439.1"/>
    </source>
</evidence>
<keyword evidence="5" id="KW-1185">Reference proteome</keyword>
<feature type="domain" description="HTH HARE-type" evidence="3">
    <location>
        <begin position="10"/>
        <end position="85"/>
    </location>
</feature>
<dbReference type="InterPro" id="IPR015797">
    <property type="entry name" value="NUDIX_hydrolase-like_dom_sf"/>
</dbReference>
<dbReference type="PROSITE" id="PS51913">
    <property type="entry name" value="HTH_HARE"/>
    <property type="match status" value="1"/>
</dbReference>
<evidence type="ECO:0000256" key="1">
    <source>
        <dbReference type="ARBA" id="ARBA00023163"/>
    </source>
</evidence>
<keyword evidence="1" id="KW-0804">Transcription</keyword>
<sequence>MSSRDDLENTTYLWVAETVLARQKRPLRAGEIVRIGLDDGLFGDKVLSRTPQKSMQARLSMDILRHQQESRFLRTGRGRFFLRSFVENEPDPEAFPTALAKPVQEYIAPRRTPLPSTERVLVISKADYARILDFQGINLAHGEILSALLSAPSLTYMNRALAETNNDFKQVVTYVVIQSGDRVLSFRRGTYNRAASFLRGALCIGFGGHVNEDDLDIFSYQDRGIRANAVREIGEELRLKSGPVEIQPHEIEPIGILNDDSSEIGRRHLAVVLRYRPSTLLEEWEHPLKGEASINQIRWVSPDRKPINLPEYEYWSQLCLRKLFPAFASGEPSYLVRRRSAFAKDHALCVVGSIGSGKSVATAMIRRTCGYAEINTGRVLAGILGVPPVPETDRREFQSLAQEFIERPHGPSLLAERIASEIASCDSRRVIVDGLRHTATLERLREVSPLPLAMVYIQTPPDVAFELYRLREGRDGDMSAAEFMDILHAPVEAAVPYLISEADAIIYNWFGIDSYKSVVASFVADAQLSGAIDA</sequence>
<evidence type="ECO:0000259" key="3">
    <source>
        <dbReference type="PROSITE" id="PS51913"/>
    </source>
</evidence>
<dbReference type="OrthoDB" id="7605387at2"/>
<dbReference type="STRING" id="549386.SAMN02927923_01226"/>
<accession>A0A1G5F5B7</accession>
<organism evidence="4 5">
    <name type="scientific">Microvirga guangxiensis</name>
    <dbReference type="NCBI Taxonomy" id="549386"/>
    <lineage>
        <taxon>Bacteria</taxon>
        <taxon>Pseudomonadati</taxon>
        <taxon>Pseudomonadota</taxon>
        <taxon>Alphaproteobacteria</taxon>
        <taxon>Hyphomicrobiales</taxon>
        <taxon>Methylobacteriaceae</taxon>
        <taxon>Microvirga</taxon>
    </lineage>
</organism>
<proteinExistence type="predicted"/>
<evidence type="ECO:0000259" key="2">
    <source>
        <dbReference type="PROSITE" id="PS51462"/>
    </source>
</evidence>
<dbReference type="SUPFAM" id="SSF55811">
    <property type="entry name" value="Nudix"/>
    <property type="match status" value="1"/>
</dbReference>
<dbReference type="EMBL" id="FMVJ01000003">
    <property type="protein sequence ID" value="SCY34439.1"/>
    <property type="molecule type" value="Genomic_DNA"/>
</dbReference>
<dbReference type="AlphaFoldDB" id="A0A1G5F5B7"/>
<feature type="domain" description="Nudix hydrolase" evidence="2">
    <location>
        <begin position="167"/>
        <end position="322"/>
    </location>
</feature>
<dbReference type="PANTHER" id="PTHR41930">
    <property type="entry name" value="UPF0200 PROTEIN MJ1399"/>
    <property type="match status" value="1"/>
</dbReference>
<dbReference type="InterPro" id="IPR027417">
    <property type="entry name" value="P-loop_NTPase"/>
</dbReference>
<name>A0A1G5F5B7_9HYPH</name>
<dbReference type="GO" id="GO:0003824">
    <property type="term" value="F:catalytic activity"/>
    <property type="evidence" value="ECO:0007669"/>
    <property type="project" value="UniProtKB-ARBA"/>
</dbReference>
<reference evidence="5" key="1">
    <citation type="submission" date="2016-10" db="EMBL/GenBank/DDBJ databases">
        <authorList>
            <person name="Varghese N."/>
            <person name="Submissions S."/>
        </authorList>
    </citation>
    <scope>NUCLEOTIDE SEQUENCE [LARGE SCALE GENOMIC DNA]</scope>
    <source>
        <strain evidence="5">CGMCC 1.7666</strain>
    </source>
</reference>
<evidence type="ECO:0000313" key="5">
    <source>
        <dbReference type="Proteomes" id="UP000199569"/>
    </source>
</evidence>
<dbReference type="RefSeq" id="WP_091131739.1">
    <property type="nucleotide sequence ID" value="NZ_FMVJ01000003.1"/>
</dbReference>
<dbReference type="InterPro" id="IPR007759">
    <property type="entry name" value="Asxl_HARE-HTH"/>
</dbReference>
<dbReference type="GO" id="GO:0006355">
    <property type="term" value="P:regulation of DNA-templated transcription"/>
    <property type="evidence" value="ECO:0007669"/>
    <property type="project" value="InterPro"/>
</dbReference>
<dbReference type="Proteomes" id="UP000199569">
    <property type="component" value="Unassembled WGS sequence"/>
</dbReference>
<dbReference type="PROSITE" id="PS51462">
    <property type="entry name" value="NUDIX"/>
    <property type="match status" value="1"/>
</dbReference>
<dbReference type="Gene3D" id="3.40.50.300">
    <property type="entry name" value="P-loop containing nucleotide triphosphate hydrolases"/>
    <property type="match status" value="1"/>
</dbReference>
<dbReference type="InterPro" id="IPR000086">
    <property type="entry name" value="NUDIX_hydrolase_dom"/>
</dbReference>